<feature type="domain" description="SCP" evidence="3">
    <location>
        <begin position="210"/>
        <end position="370"/>
    </location>
</feature>
<dbReference type="Pfam" id="PF00188">
    <property type="entry name" value="CAP"/>
    <property type="match status" value="1"/>
</dbReference>
<dbReference type="AlphaFoldDB" id="A0A016TDQ6"/>
<keyword evidence="5" id="KW-1185">Reference proteome</keyword>
<feature type="chain" id="PRO_5001490871" description="SCP domain-containing protein" evidence="2">
    <location>
        <begin position="23"/>
        <end position="396"/>
    </location>
</feature>
<keyword evidence="2" id="KW-0732">Signal</keyword>
<name>A0A016TDQ6_9BILA</name>
<evidence type="ECO:0000313" key="5">
    <source>
        <dbReference type="Proteomes" id="UP000024635"/>
    </source>
</evidence>
<dbReference type="SUPFAM" id="SSF55797">
    <property type="entry name" value="PR-1-like"/>
    <property type="match status" value="1"/>
</dbReference>
<dbReference type="CDD" id="cd05380">
    <property type="entry name" value="CAP_euk"/>
    <property type="match status" value="1"/>
</dbReference>
<proteinExistence type="predicted"/>
<dbReference type="InterPro" id="IPR035940">
    <property type="entry name" value="CAP_sf"/>
</dbReference>
<evidence type="ECO:0000259" key="3">
    <source>
        <dbReference type="SMART" id="SM00198"/>
    </source>
</evidence>
<gene>
    <name evidence="4" type="primary">Acey_s0112.g290</name>
    <name evidence="4" type="synonym">ASP-s0112.g290</name>
    <name evidence="4" type="ORF">Y032_0112g290</name>
</gene>
<dbReference type="InterPro" id="IPR014044">
    <property type="entry name" value="CAP_dom"/>
</dbReference>
<evidence type="ECO:0000256" key="1">
    <source>
        <dbReference type="SAM" id="MobiDB-lite"/>
    </source>
</evidence>
<dbReference type="OrthoDB" id="414826at2759"/>
<feature type="compositionally biased region" description="Low complexity" evidence="1">
    <location>
        <begin position="177"/>
        <end position="193"/>
    </location>
</feature>
<organism evidence="4 5">
    <name type="scientific">Ancylostoma ceylanicum</name>
    <dbReference type="NCBI Taxonomy" id="53326"/>
    <lineage>
        <taxon>Eukaryota</taxon>
        <taxon>Metazoa</taxon>
        <taxon>Ecdysozoa</taxon>
        <taxon>Nematoda</taxon>
        <taxon>Chromadorea</taxon>
        <taxon>Rhabditida</taxon>
        <taxon>Rhabditina</taxon>
        <taxon>Rhabditomorpha</taxon>
        <taxon>Strongyloidea</taxon>
        <taxon>Ancylostomatidae</taxon>
        <taxon>Ancylostomatinae</taxon>
        <taxon>Ancylostoma</taxon>
    </lineage>
</organism>
<sequence length="396" mass="42417">MACNIVVLAIVFAILGRNHVEGEEFVQKKACTYEPLSIHLVLDTKYHIFTLPARKLRTTSDVLLSWCSFALGNRPYENWHGLTLESFSRFLREQNLREMLTADNSNARHLHTLFLGSATTAAATTAAATTAAATTAAATTAAATTAAATTAAGTTAAGTTAAGTTAAGTTAAGGGAATTAAGGPAATTTAAATRKPWPKPNCGAHTLSNGLRSLFLNMHNEFRGLLARGQTQTSAGWGIAPPAALMYRMKYSCNAESYAIQYVASCQPRVLPEYTHPGHKVNTHVLRTVQTTEAGAIQNALATWWGQLARFGMRSNMMFYASENRRGNRNVLKWAKMAWWNNKEIGCAVRKCGTFFYTACMYSPGGNNINQHVYKVGAVCSDCPKGQCDGQALCRW</sequence>
<protein>
    <recommendedName>
        <fullName evidence="3">SCP domain-containing protein</fullName>
    </recommendedName>
</protein>
<feature type="signal peptide" evidence="2">
    <location>
        <begin position="1"/>
        <end position="22"/>
    </location>
</feature>
<dbReference type="STRING" id="53326.A0A016TDQ6"/>
<dbReference type="Gene3D" id="3.40.33.10">
    <property type="entry name" value="CAP"/>
    <property type="match status" value="1"/>
</dbReference>
<evidence type="ECO:0000313" key="4">
    <source>
        <dbReference type="EMBL" id="EYC00841.1"/>
    </source>
</evidence>
<accession>A0A016TDQ6</accession>
<evidence type="ECO:0000256" key="2">
    <source>
        <dbReference type="SAM" id="SignalP"/>
    </source>
</evidence>
<dbReference type="EMBL" id="JARK01001448">
    <property type="protein sequence ID" value="EYC00841.1"/>
    <property type="molecule type" value="Genomic_DNA"/>
</dbReference>
<dbReference type="Proteomes" id="UP000024635">
    <property type="component" value="Unassembled WGS sequence"/>
</dbReference>
<feature type="region of interest" description="Disordered" evidence="1">
    <location>
        <begin position="167"/>
        <end position="203"/>
    </location>
</feature>
<dbReference type="SMART" id="SM00198">
    <property type="entry name" value="SCP"/>
    <property type="match status" value="1"/>
</dbReference>
<comment type="caution">
    <text evidence="4">The sequence shown here is derived from an EMBL/GenBank/DDBJ whole genome shotgun (WGS) entry which is preliminary data.</text>
</comment>
<reference evidence="5" key="1">
    <citation type="journal article" date="2015" name="Nat. Genet.">
        <title>The genome and transcriptome of the zoonotic hookworm Ancylostoma ceylanicum identify infection-specific gene families.</title>
        <authorList>
            <person name="Schwarz E.M."/>
            <person name="Hu Y."/>
            <person name="Antoshechkin I."/>
            <person name="Miller M.M."/>
            <person name="Sternberg P.W."/>
            <person name="Aroian R.V."/>
        </authorList>
    </citation>
    <scope>NUCLEOTIDE SEQUENCE</scope>
    <source>
        <strain evidence="5">HY135</strain>
    </source>
</reference>